<organism evidence="2 3">
    <name type="scientific">Bimuria novae-zelandiae CBS 107.79</name>
    <dbReference type="NCBI Taxonomy" id="1447943"/>
    <lineage>
        <taxon>Eukaryota</taxon>
        <taxon>Fungi</taxon>
        <taxon>Dikarya</taxon>
        <taxon>Ascomycota</taxon>
        <taxon>Pezizomycotina</taxon>
        <taxon>Dothideomycetes</taxon>
        <taxon>Pleosporomycetidae</taxon>
        <taxon>Pleosporales</taxon>
        <taxon>Massarineae</taxon>
        <taxon>Didymosphaeriaceae</taxon>
        <taxon>Bimuria</taxon>
    </lineage>
</organism>
<dbReference type="EMBL" id="ML976677">
    <property type="protein sequence ID" value="KAF1974058.1"/>
    <property type="molecule type" value="Genomic_DNA"/>
</dbReference>
<sequence length="118" mass="13074">MDQFVTRSQSSQSTQSTQSTRLAFDSYHHAGSRTAAVMAMAESFESLDDSPSEVESVAPTHEFPGELKASGARFPIVWTRLWQGKRLLNHVVKKDAGQNIQLVDGSQFLDHNTNLLPN</sequence>
<gene>
    <name evidence="2" type="ORF">BU23DRAFT_553718</name>
</gene>
<proteinExistence type="predicted"/>
<accession>A0A6A5VB64</accession>
<keyword evidence="3" id="KW-1185">Reference proteome</keyword>
<dbReference type="Proteomes" id="UP000800036">
    <property type="component" value="Unassembled WGS sequence"/>
</dbReference>
<dbReference type="AlphaFoldDB" id="A0A6A5VB64"/>
<evidence type="ECO:0000313" key="3">
    <source>
        <dbReference type="Proteomes" id="UP000800036"/>
    </source>
</evidence>
<name>A0A6A5VB64_9PLEO</name>
<feature type="region of interest" description="Disordered" evidence="1">
    <location>
        <begin position="1"/>
        <end position="20"/>
    </location>
</feature>
<evidence type="ECO:0000256" key="1">
    <source>
        <dbReference type="SAM" id="MobiDB-lite"/>
    </source>
</evidence>
<evidence type="ECO:0000313" key="2">
    <source>
        <dbReference type="EMBL" id="KAF1974058.1"/>
    </source>
</evidence>
<reference evidence="2" key="1">
    <citation type="journal article" date="2020" name="Stud. Mycol.">
        <title>101 Dothideomycetes genomes: a test case for predicting lifestyles and emergence of pathogens.</title>
        <authorList>
            <person name="Haridas S."/>
            <person name="Albert R."/>
            <person name="Binder M."/>
            <person name="Bloem J."/>
            <person name="Labutti K."/>
            <person name="Salamov A."/>
            <person name="Andreopoulos B."/>
            <person name="Baker S."/>
            <person name="Barry K."/>
            <person name="Bills G."/>
            <person name="Bluhm B."/>
            <person name="Cannon C."/>
            <person name="Castanera R."/>
            <person name="Culley D."/>
            <person name="Daum C."/>
            <person name="Ezra D."/>
            <person name="Gonzalez J."/>
            <person name="Henrissat B."/>
            <person name="Kuo A."/>
            <person name="Liang C."/>
            <person name="Lipzen A."/>
            <person name="Lutzoni F."/>
            <person name="Magnuson J."/>
            <person name="Mondo S."/>
            <person name="Nolan M."/>
            <person name="Ohm R."/>
            <person name="Pangilinan J."/>
            <person name="Park H.-J."/>
            <person name="Ramirez L."/>
            <person name="Alfaro M."/>
            <person name="Sun H."/>
            <person name="Tritt A."/>
            <person name="Yoshinaga Y."/>
            <person name="Zwiers L.-H."/>
            <person name="Turgeon B."/>
            <person name="Goodwin S."/>
            <person name="Spatafora J."/>
            <person name="Crous P."/>
            <person name="Grigoriev I."/>
        </authorList>
    </citation>
    <scope>NUCLEOTIDE SEQUENCE</scope>
    <source>
        <strain evidence="2">CBS 107.79</strain>
    </source>
</reference>
<protein>
    <submittedName>
        <fullName evidence="2">Uncharacterized protein</fullName>
    </submittedName>
</protein>